<evidence type="ECO:0000313" key="8">
    <source>
        <dbReference type="EMBL" id="AFM03080.1"/>
    </source>
</evidence>
<feature type="transmembrane region" description="Helical" evidence="6">
    <location>
        <begin position="394"/>
        <end position="418"/>
    </location>
</feature>
<feature type="transmembrane region" description="Helical" evidence="6">
    <location>
        <begin position="483"/>
        <end position="503"/>
    </location>
</feature>
<dbReference type="eggNOG" id="COG1007">
    <property type="taxonomic scope" value="Bacteria"/>
</dbReference>
<dbReference type="AlphaFoldDB" id="I4AGJ5"/>
<feature type="transmembrane region" description="Helical" evidence="6">
    <location>
        <begin position="84"/>
        <end position="102"/>
    </location>
</feature>
<dbReference type="RefSeq" id="WP_014796540.1">
    <property type="nucleotide sequence ID" value="NC_018018.1"/>
</dbReference>
<evidence type="ECO:0000256" key="2">
    <source>
        <dbReference type="ARBA" id="ARBA00022692"/>
    </source>
</evidence>
<proteinExistence type="predicted"/>
<keyword evidence="3 6" id="KW-1133">Transmembrane helix</keyword>
<dbReference type="GO" id="GO:0012505">
    <property type="term" value="C:endomembrane system"/>
    <property type="evidence" value="ECO:0007669"/>
    <property type="project" value="UniProtKB-SubCell"/>
</dbReference>
<keyword evidence="4 6" id="KW-0472">Membrane</keyword>
<evidence type="ECO:0000259" key="7">
    <source>
        <dbReference type="Pfam" id="PF00361"/>
    </source>
</evidence>
<sequence>MNDTFYFFSGQDINFLKSELLLVVAWLIAFCGLLLPKKNIFLFVSSFCSIAILANLMLLIFSLGKIEPDTTTFFWNDLFYQNRFTNYLKILISVCALFSIWIQNSYNKKNSKTVSEWFVILLGGILSAQFLLISATIFGIYVSLELLSICGYLLVAFYDKEIKNKKNSVNQKGKLIASSFNYLVFGAVSSACLLYGFSWWYGISGSFSIPVIFDFVSSNSFIESNQTTFLIGFLLIGIGFLFKLAAVPLHFWISEVYKNTSSGTVFFLATIPKIAVTGILFFILNHSIHLPSNLQEIVFSVLSILGVLSALFGGFLAIQQTNFKCFFAYSGVSQIGFLMLLLVYNFQNSIISTNGILIFWIFYVLSNAIIWKFGAELDKDNADLSIKDLKNLSFISKIILSLASLSLAGLPPLGGFLVKMIVLFVAYQNYNFHSENSIYLFSLIGIGIATLIGFFYYLKIPYYLFLKPSVGTQAMARNRFSKLTLCCSILLILINIVLTIYGIRFL</sequence>
<reference evidence="9" key="1">
    <citation type="submission" date="2012-06" db="EMBL/GenBank/DDBJ databases">
        <title>The complete genome of Flexibacter litoralis DSM 6794.</title>
        <authorList>
            <person name="Lucas S."/>
            <person name="Copeland A."/>
            <person name="Lapidus A."/>
            <person name="Glavina del Rio T."/>
            <person name="Dalin E."/>
            <person name="Tice H."/>
            <person name="Bruce D."/>
            <person name="Goodwin L."/>
            <person name="Pitluck S."/>
            <person name="Peters L."/>
            <person name="Ovchinnikova G."/>
            <person name="Lu M."/>
            <person name="Kyrpides N."/>
            <person name="Mavromatis K."/>
            <person name="Ivanova N."/>
            <person name="Brettin T."/>
            <person name="Detter J.C."/>
            <person name="Han C."/>
            <person name="Larimer F."/>
            <person name="Land M."/>
            <person name="Hauser L."/>
            <person name="Markowitz V."/>
            <person name="Cheng J.-F."/>
            <person name="Hugenholtz P."/>
            <person name="Woyke T."/>
            <person name="Wu D."/>
            <person name="Spring S."/>
            <person name="Lang E."/>
            <person name="Kopitz M."/>
            <person name="Brambilla E."/>
            <person name="Klenk H.-P."/>
            <person name="Eisen J.A."/>
        </authorList>
    </citation>
    <scope>NUCLEOTIDE SEQUENCE [LARGE SCALE GENOMIC DNA]</scope>
    <source>
        <strain evidence="9">ATCC 23117 / DSM 6794 / NBRC 15988 / NCIMB 1366 / Sio-4</strain>
    </source>
</reference>
<feature type="transmembrane region" description="Helical" evidence="6">
    <location>
        <begin position="15"/>
        <end position="35"/>
    </location>
</feature>
<feature type="transmembrane region" description="Helical" evidence="6">
    <location>
        <begin position="325"/>
        <end position="344"/>
    </location>
</feature>
<feature type="transmembrane region" description="Helical" evidence="6">
    <location>
        <begin position="438"/>
        <end position="458"/>
    </location>
</feature>
<feature type="transmembrane region" description="Helical" evidence="6">
    <location>
        <begin position="350"/>
        <end position="373"/>
    </location>
</feature>
<gene>
    <name evidence="8" type="ordered locus">Fleli_0616</name>
</gene>
<keyword evidence="9" id="KW-1185">Reference proteome</keyword>
<dbReference type="OrthoDB" id="9811718at2"/>
<dbReference type="EC" id="1.6.5.3" evidence="8"/>
<keyword evidence="8" id="KW-0830">Ubiquinone</keyword>
<evidence type="ECO:0000256" key="3">
    <source>
        <dbReference type="ARBA" id="ARBA00022989"/>
    </source>
</evidence>
<keyword evidence="2 5" id="KW-0812">Transmembrane</keyword>
<dbReference type="EMBL" id="CP003345">
    <property type="protein sequence ID" value="AFM03080.1"/>
    <property type="molecule type" value="Genomic_DNA"/>
</dbReference>
<evidence type="ECO:0000256" key="4">
    <source>
        <dbReference type="ARBA" id="ARBA00023136"/>
    </source>
</evidence>
<dbReference type="HOGENOM" id="CLU_007100_1_3_10"/>
<dbReference type="PANTHER" id="PTHR22773">
    <property type="entry name" value="NADH DEHYDROGENASE"/>
    <property type="match status" value="1"/>
</dbReference>
<organism evidence="8 9">
    <name type="scientific">Bernardetia litoralis (strain ATCC 23117 / DSM 6794 / NBRC 15988 / NCIMB 1366 / Fx l1 / Sio-4)</name>
    <name type="common">Flexibacter litoralis</name>
    <dbReference type="NCBI Taxonomy" id="880071"/>
    <lineage>
        <taxon>Bacteria</taxon>
        <taxon>Pseudomonadati</taxon>
        <taxon>Bacteroidota</taxon>
        <taxon>Cytophagia</taxon>
        <taxon>Cytophagales</taxon>
        <taxon>Bernardetiaceae</taxon>
        <taxon>Bernardetia</taxon>
    </lineage>
</organism>
<name>I4AGJ5_BERLS</name>
<evidence type="ECO:0000313" key="9">
    <source>
        <dbReference type="Proteomes" id="UP000006054"/>
    </source>
</evidence>
<dbReference type="InterPro" id="IPR001750">
    <property type="entry name" value="ND/Mrp_TM"/>
</dbReference>
<evidence type="ECO:0000256" key="5">
    <source>
        <dbReference type="RuleBase" id="RU000320"/>
    </source>
</evidence>
<comment type="subcellular location">
    <subcellularLocation>
        <location evidence="1">Endomembrane system</location>
        <topology evidence="1">Multi-pass membrane protein</topology>
    </subcellularLocation>
    <subcellularLocation>
        <location evidence="5">Membrane</location>
        <topology evidence="5">Multi-pass membrane protein</topology>
    </subcellularLocation>
</comment>
<feature type="transmembrane region" description="Helical" evidence="6">
    <location>
        <begin position="229"/>
        <end position="253"/>
    </location>
</feature>
<dbReference type="PATRIC" id="fig|880071.3.peg.583"/>
<evidence type="ECO:0000256" key="6">
    <source>
        <dbReference type="SAM" id="Phobius"/>
    </source>
</evidence>
<feature type="domain" description="NADH:quinone oxidoreductase/Mrp antiporter transmembrane" evidence="7">
    <location>
        <begin position="137"/>
        <end position="430"/>
    </location>
</feature>
<dbReference type="STRING" id="880071.Fleli_0616"/>
<accession>I4AGJ5</accession>
<keyword evidence="8" id="KW-0560">Oxidoreductase</keyword>
<feature type="transmembrane region" description="Helical" evidence="6">
    <location>
        <begin position="138"/>
        <end position="158"/>
    </location>
</feature>
<feature type="transmembrane region" description="Helical" evidence="6">
    <location>
        <begin position="179"/>
        <end position="201"/>
    </location>
</feature>
<feature type="transmembrane region" description="Helical" evidence="6">
    <location>
        <begin position="42"/>
        <end position="64"/>
    </location>
</feature>
<feature type="transmembrane region" description="Helical" evidence="6">
    <location>
        <begin position="114"/>
        <end position="132"/>
    </location>
</feature>
<dbReference type="Pfam" id="PF00361">
    <property type="entry name" value="Proton_antipo_M"/>
    <property type="match status" value="1"/>
</dbReference>
<dbReference type="GO" id="GO:0016491">
    <property type="term" value="F:oxidoreductase activity"/>
    <property type="evidence" value="ECO:0007669"/>
    <property type="project" value="UniProtKB-KW"/>
</dbReference>
<feature type="transmembrane region" description="Helical" evidence="6">
    <location>
        <begin position="265"/>
        <end position="285"/>
    </location>
</feature>
<dbReference type="KEGG" id="fli:Fleli_0616"/>
<dbReference type="Proteomes" id="UP000006054">
    <property type="component" value="Chromosome"/>
</dbReference>
<dbReference type="GO" id="GO:0016020">
    <property type="term" value="C:membrane"/>
    <property type="evidence" value="ECO:0007669"/>
    <property type="project" value="UniProtKB-SubCell"/>
</dbReference>
<feature type="transmembrane region" description="Helical" evidence="6">
    <location>
        <begin position="297"/>
        <end position="318"/>
    </location>
</feature>
<evidence type="ECO:0000256" key="1">
    <source>
        <dbReference type="ARBA" id="ARBA00004127"/>
    </source>
</evidence>
<protein>
    <submittedName>
        <fullName evidence="8">NADH:ubiquinone oxidoreductase subunit 2 (Chain N)</fullName>
        <ecNumber evidence="8">1.6.5.3</ecNumber>
    </submittedName>
</protein>